<keyword evidence="1" id="KW-1133">Transmembrane helix</keyword>
<organism evidence="2">
    <name type="scientific">Diabrotica virgifera virgifera</name>
    <name type="common">western corn rootworm</name>
    <dbReference type="NCBI Taxonomy" id="50390"/>
    <lineage>
        <taxon>Eukaryota</taxon>
        <taxon>Metazoa</taxon>
        <taxon>Ecdysozoa</taxon>
        <taxon>Arthropoda</taxon>
        <taxon>Hexapoda</taxon>
        <taxon>Insecta</taxon>
        <taxon>Pterygota</taxon>
        <taxon>Neoptera</taxon>
        <taxon>Endopterygota</taxon>
        <taxon>Coleoptera</taxon>
        <taxon>Polyphaga</taxon>
        <taxon>Cucujiformia</taxon>
        <taxon>Chrysomeloidea</taxon>
        <taxon>Chrysomelidae</taxon>
        <taxon>Galerucinae</taxon>
        <taxon>Diabroticina</taxon>
        <taxon>Diabroticites</taxon>
        <taxon>Diabrotica</taxon>
    </lineage>
</organism>
<feature type="transmembrane region" description="Helical" evidence="1">
    <location>
        <begin position="33"/>
        <end position="51"/>
    </location>
</feature>
<gene>
    <name evidence="2" type="primary">LOC114328857</name>
</gene>
<proteinExistence type="predicted"/>
<dbReference type="InParanoid" id="A0A6P7FFE8"/>
<keyword evidence="1" id="KW-0472">Membrane</keyword>
<protein>
    <submittedName>
        <fullName evidence="2">Uncharacterized protein LOC114328857</fullName>
    </submittedName>
</protein>
<dbReference type="RefSeq" id="XP_028133622.1">
    <property type="nucleotide sequence ID" value="XM_028277821.1"/>
</dbReference>
<dbReference type="AlphaFoldDB" id="A0A6P7FFE8"/>
<evidence type="ECO:0000256" key="1">
    <source>
        <dbReference type="SAM" id="Phobius"/>
    </source>
</evidence>
<accession>A0A6P7FFE8</accession>
<evidence type="ECO:0000313" key="2">
    <source>
        <dbReference type="RefSeq" id="XP_028133622.1"/>
    </source>
</evidence>
<reference evidence="2" key="1">
    <citation type="submission" date="2025-08" db="UniProtKB">
        <authorList>
            <consortium name="RefSeq"/>
        </authorList>
    </citation>
    <scope>IDENTIFICATION</scope>
    <source>
        <tissue evidence="2">Whole insect</tissue>
    </source>
</reference>
<name>A0A6P7FFE8_DIAVI</name>
<keyword evidence="1" id="KW-0812">Transmembrane</keyword>
<dbReference type="KEGG" id="dvv:114328857"/>
<feature type="transmembrane region" description="Helical" evidence="1">
    <location>
        <begin position="57"/>
        <end position="77"/>
    </location>
</feature>
<sequence length="164" mass="17932">MRTVMKVLLKICEKVAEKHNLTACKKEQSVGKFPIRNVVYIVCLLSGGYFGRKAGLPLGKVAIVVGAGGLLTSFKIVKSMRATASRVLPRSRPIKDLVQEMTTAQKIKLASNVANVIKSHTNLNLSDESRIMDALDKTTELLILNEMITVLGEDCCLDVCISDK</sequence>
<dbReference type="OrthoDB" id="10360303at2759"/>